<protein>
    <submittedName>
        <fullName evidence="2">Acyl carrier protein</fullName>
    </submittedName>
</protein>
<accession>A0ABX8RG92</accession>
<name>A0ABX8RG92_NOCIO</name>
<gene>
    <name evidence="2" type="ORF">KV110_23780</name>
</gene>
<keyword evidence="3" id="KW-1185">Reference proteome</keyword>
<organism evidence="2 3">
    <name type="scientific">Nocardia iowensis</name>
    <dbReference type="NCBI Taxonomy" id="204891"/>
    <lineage>
        <taxon>Bacteria</taxon>
        <taxon>Bacillati</taxon>
        <taxon>Actinomycetota</taxon>
        <taxon>Actinomycetes</taxon>
        <taxon>Mycobacteriales</taxon>
        <taxon>Nocardiaceae</taxon>
        <taxon>Nocardia</taxon>
    </lineage>
</organism>
<evidence type="ECO:0000259" key="1">
    <source>
        <dbReference type="PROSITE" id="PS50075"/>
    </source>
</evidence>
<dbReference type="RefSeq" id="WP_218469498.1">
    <property type="nucleotide sequence ID" value="NZ_BAABJN010000013.1"/>
</dbReference>
<dbReference type="InterPro" id="IPR009081">
    <property type="entry name" value="PP-bd_ACP"/>
</dbReference>
<sequence>MTSSIEEQIGRIIAGLAPKSDLPIEPNSRLVEDLGFNSLSLLELAIALEAEFSLPDLDPSAAAQIVTVADVVELTVGRLPAAESEPV</sequence>
<evidence type="ECO:0000313" key="2">
    <source>
        <dbReference type="EMBL" id="QXN88615.1"/>
    </source>
</evidence>
<proteinExistence type="predicted"/>
<dbReference type="PROSITE" id="PS50075">
    <property type="entry name" value="CARRIER"/>
    <property type="match status" value="1"/>
</dbReference>
<reference evidence="2 3" key="1">
    <citation type="submission" date="2021-07" db="EMBL/GenBank/DDBJ databases">
        <title>Whole Genome Sequence of Nocardia Iowensis.</title>
        <authorList>
            <person name="Lamm A."/>
            <person name="Collins-Fairclough A.M."/>
            <person name="Bunk B."/>
            <person name="Sproer C."/>
        </authorList>
    </citation>
    <scope>NUCLEOTIDE SEQUENCE [LARGE SCALE GENOMIC DNA]</scope>
    <source>
        <strain evidence="2 3">NRRL 5646</strain>
    </source>
</reference>
<feature type="domain" description="Carrier" evidence="1">
    <location>
        <begin position="3"/>
        <end position="79"/>
    </location>
</feature>
<evidence type="ECO:0000313" key="3">
    <source>
        <dbReference type="Proteomes" id="UP000694257"/>
    </source>
</evidence>
<dbReference type="Pfam" id="PF00550">
    <property type="entry name" value="PP-binding"/>
    <property type="match status" value="1"/>
</dbReference>
<dbReference type="EMBL" id="CP078145">
    <property type="protein sequence ID" value="QXN88615.1"/>
    <property type="molecule type" value="Genomic_DNA"/>
</dbReference>
<dbReference type="Proteomes" id="UP000694257">
    <property type="component" value="Chromosome"/>
</dbReference>